<dbReference type="SFLD" id="SFLDG00358">
    <property type="entry name" value="Main_(cytGST)"/>
    <property type="match status" value="1"/>
</dbReference>
<evidence type="ECO:0000259" key="2">
    <source>
        <dbReference type="PROSITE" id="PS50404"/>
    </source>
</evidence>
<protein>
    <submittedName>
        <fullName evidence="4">Glutathione S-transferase</fullName>
    </submittedName>
</protein>
<name>A0A6A6NWY1_9PEZI</name>
<dbReference type="GO" id="GO:0016740">
    <property type="term" value="F:transferase activity"/>
    <property type="evidence" value="ECO:0007669"/>
    <property type="project" value="UniProtKB-KW"/>
</dbReference>
<dbReference type="Gene3D" id="1.20.1050.130">
    <property type="match status" value="1"/>
</dbReference>
<dbReference type="InterPro" id="IPR036249">
    <property type="entry name" value="Thioredoxin-like_sf"/>
</dbReference>
<dbReference type="EMBL" id="MU001684">
    <property type="protein sequence ID" value="KAF2456209.1"/>
    <property type="molecule type" value="Genomic_DNA"/>
</dbReference>
<keyword evidence="4" id="KW-0808">Transferase</keyword>
<dbReference type="InterPro" id="IPR004046">
    <property type="entry name" value="GST_C"/>
</dbReference>
<gene>
    <name evidence="4" type="ORF">BDY21DRAFT_288261</name>
</gene>
<proteinExistence type="inferred from homology"/>
<dbReference type="Pfam" id="PF00043">
    <property type="entry name" value="GST_C"/>
    <property type="match status" value="1"/>
</dbReference>
<dbReference type="PANTHER" id="PTHR44051">
    <property type="entry name" value="GLUTATHIONE S-TRANSFERASE-RELATED"/>
    <property type="match status" value="1"/>
</dbReference>
<comment type="similarity">
    <text evidence="1">Belongs to the GST superfamily.</text>
</comment>
<evidence type="ECO:0000313" key="5">
    <source>
        <dbReference type="Proteomes" id="UP000799766"/>
    </source>
</evidence>
<dbReference type="SFLD" id="SFLDG01151">
    <property type="entry name" value="Main.2:_Nu-like"/>
    <property type="match status" value="1"/>
</dbReference>
<reference evidence="4" key="1">
    <citation type="journal article" date="2020" name="Stud. Mycol.">
        <title>101 Dothideomycetes genomes: a test case for predicting lifestyles and emergence of pathogens.</title>
        <authorList>
            <person name="Haridas S."/>
            <person name="Albert R."/>
            <person name="Binder M."/>
            <person name="Bloem J."/>
            <person name="Labutti K."/>
            <person name="Salamov A."/>
            <person name="Andreopoulos B."/>
            <person name="Baker S."/>
            <person name="Barry K."/>
            <person name="Bills G."/>
            <person name="Bluhm B."/>
            <person name="Cannon C."/>
            <person name="Castanera R."/>
            <person name="Culley D."/>
            <person name="Daum C."/>
            <person name="Ezra D."/>
            <person name="Gonzalez J."/>
            <person name="Henrissat B."/>
            <person name="Kuo A."/>
            <person name="Liang C."/>
            <person name="Lipzen A."/>
            <person name="Lutzoni F."/>
            <person name="Magnuson J."/>
            <person name="Mondo S."/>
            <person name="Nolan M."/>
            <person name="Ohm R."/>
            <person name="Pangilinan J."/>
            <person name="Park H.-J."/>
            <person name="Ramirez L."/>
            <person name="Alfaro M."/>
            <person name="Sun H."/>
            <person name="Tritt A."/>
            <person name="Yoshinaga Y."/>
            <person name="Zwiers L.-H."/>
            <person name="Turgeon B."/>
            <person name="Goodwin S."/>
            <person name="Spatafora J."/>
            <person name="Crous P."/>
            <person name="Grigoriev I."/>
        </authorList>
    </citation>
    <scope>NUCLEOTIDE SEQUENCE</scope>
    <source>
        <strain evidence="4">ATCC 16933</strain>
    </source>
</reference>
<evidence type="ECO:0000256" key="1">
    <source>
        <dbReference type="ARBA" id="ARBA00007409"/>
    </source>
</evidence>
<dbReference type="CDD" id="cd03048">
    <property type="entry name" value="GST_N_Ure2p_like"/>
    <property type="match status" value="1"/>
</dbReference>
<dbReference type="OrthoDB" id="422574at2759"/>
<dbReference type="Pfam" id="PF13409">
    <property type="entry name" value="GST_N_2"/>
    <property type="match status" value="1"/>
</dbReference>
<dbReference type="SUPFAM" id="SSF52833">
    <property type="entry name" value="Thioredoxin-like"/>
    <property type="match status" value="1"/>
</dbReference>
<feature type="domain" description="GST C-terminal" evidence="3">
    <location>
        <begin position="83"/>
        <end position="211"/>
    </location>
</feature>
<dbReference type="InterPro" id="IPR040079">
    <property type="entry name" value="Glutathione_S-Trfase"/>
</dbReference>
<dbReference type="SUPFAM" id="SSF47616">
    <property type="entry name" value="GST C-terminal domain-like"/>
    <property type="match status" value="1"/>
</dbReference>
<dbReference type="Proteomes" id="UP000799766">
    <property type="component" value="Unassembled WGS sequence"/>
</dbReference>
<evidence type="ECO:0000313" key="4">
    <source>
        <dbReference type="EMBL" id="KAF2456209.1"/>
    </source>
</evidence>
<dbReference type="PANTHER" id="PTHR44051:SF3">
    <property type="entry name" value="TRANSCRIPTIONAL REGULATOR URE2"/>
    <property type="match status" value="1"/>
</dbReference>
<dbReference type="InterPro" id="IPR010987">
    <property type="entry name" value="Glutathione-S-Trfase_C-like"/>
</dbReference>
<keyword evidence="5" id="KW-1185">Reference proteome</keyword>
<organism evidence="4 5">
    <name type="scientific">Lineolata rhizophorae</name>
    <dbReference type="NCBI Taxonomy" id="578093"/>
    <lineage>
        <taxon>Eukaryota</taxon>
        <taxon>Fungi</taxon>
        <taxon>Dikarya</taxon>
        <taxon>Ascomycota</taxon>
        <taxon>Pezizomycotina</taxon>
        <taxon>Dothideomycetes</taxon>
        <taxon>Dothideomycetes incertae sedis</taxon>
        <taxon>Lineolatales</taxon>
        <taxon>Lineolataceae</taxon>
        <taxon>Lineolata</taxon>
    </lineage>
</organism>
<dbReference type="SFLD" id="SFLDS00019">
    <property type="entry name" value="Glutathione_Transferase_(cytos"/>
    <property type="match status" value="1"/>
</dbReference>
<dbReference type="PROSITE" id="PS50405">
    <property type="entry name" value="GST_CTER"/>
    <property type="match status" value="1"/>
</dbReference>
<dbReference type="PROSITE" id="PS50404">
    <property type="entry name" value="GST_NTER"/>
    <property type="match status" value="1"/>
</dbReference>
<dbReference type="AlphaFoldDB" id="A0A6A6NWY1"/>
<feature type="domain" description="GST N-terminal" evidence="2">
    <location>
        <begin position="1"/>
        <end position="77"/>
    </location>
</feature>
<dbReference type="InterPro" id="IPR036282">
    <property type="entry name" value="Glutathione-S-Trfase_C_sf"/>
</dbReference>
<sequence>MQHAGGPNPYKVAIIMEELGVPYEYKLHDFSSMKSEAFLKLNPNGRVPAIEDPNTGIVLFESGAIIEYLIDTYDNEKKLTYDSFPEKYQLKSWLHFQMSGQGPYFGQGVWFKHFHKENLPSAIERYQNEAKRIFGVLDLHLGRNKTPYLLGDKATYADLAFVPWLWYRERLFGELPDPTPDFPHFAAWAERLMARPSVQKMHALLKKNTGQ</sequence>
<dbReference type="InterPro" id="IPR004045">
    <property type="entry name" value="Glutathione_S-Trfase_N"/>
</dbReference>
<accession>A0A6A6NWY1</accession>
<evidence type="ECO:0000259" key="3">
    <source>
        <dbReference type="PROSITE" id="PS50405"/>
    </source>
</evidence>